<feature type="transmembrane region" description="Helical" evidence="1">
    <location>
        <begin position="186"/>
        <end position="207"/>
    </location>
</feature>
<feature type="transmembrane region" description="Helical" evidence="1">
    <location>
        <begin position="161"/>
        <end position="180"/>
    </location>
</feature>
<protein>
    <submittedName>
        <fullName evidence="3">DUF1648 domain-containing protein</fullName>
    </submittedName>
</protein>
<name>A0A498DHB8_9BACI</name>
<accession>A0A498DHB8</accession>
<feature type="domain" description="DUF1648" evidence="2">
    <location>
        <begin position="16"/>
        <end position="62"/>
    </location>
</feature>
<dbReference type="InterPro" id="IPR012867">
    <property type="entry name" value="DUF1648"/>
</dbReference>
<dbReference type="Pfam" id="PF07853">
    <property type="entry name" value="DUF1648"/>
    <property type="match status" value="1"/>
</dbReference>
<dbReference type="InterPro" id="IPR025962">
    <property type="entry name" value="SdpI/YhfL"/>
</dbReference>
<comment type="caution">
    <text evidence="3">The sequence shown here is derived from an EMBL/GenBank/DDBJ whole genome shotgun (WGS) entry which is preliminary data.</text>
</comment>
<evidence type="ECO:0000313" key="3">
    <source>
        <dbReference type="EMBL" id="RLL39806.1"/>
    </source>
</evidence>
<keyword evidence="1" id="KW-1133">Transmembrane helix</keyword>
<organism evidence="3 4">
    <name type="scientific">Oceanobacillus piezotolerans</name>
    <dbReference type="NCBI Taxonomy" id="2448030"/>
    <lineage>
        <taxon>Bacteria</taxon>
        <taxon>Bacillati</taxon>
        <taxon>Bacillota</taxon>
        <taxon>Bacilli</taxon>
        <taxon>Bacillales</taxon>
        <taxon>Bacillaceae</taxon>
        <taxon>Oceanobacillus</taxon>
    </lineage>
</organism>
<proteinExistence type="predicted"/>
<dbReference type="GO" id="GO:0009636">
    <property type="term" value="P:response to toxic substance"/>
    <property type="evidence" value="ECO:0007669"/>
    <property type="project" value="TreeGrafter"/>
</dbReference>
<feature type="transmembrane region" description="Helical" evidence="1">
    <location>
        <begin position="90"/>
        <end position="109"/>
    </location>
</feature>
<keyword evidence="1" id="KW-0472">Membrane</keyword>
<dbReference type="Pfam" id="PF13630">
    <property type="entry name" value="SdpI"/>
    <property type="match status" value="1"/>
</dbReference>
<keyword evidence="1" id="KW-0812">Transmembrane</keyword>
<dbReference type="PIRSF" id="PIRSF038959">
    <property type="entry name" value="SdpI"/>
    <property type="match status" value="1"/>
</dbReference>
<gene>
    <name evidence="3" type="ORF">D8M04_19825</name>
</gene>
<dbReference type="PANTHER" id="PTHR37810:SF5">
    <property type="entry name" value="IMMUNITY PROTEIN SDPI"/>
    <property type="match status" value="1"/>
</dbReference>
<keyword evidence="4" id="KW-1185">Reference proteome</keyword>
<feature type="transmembrane region" description="Helical" evidence="1">
    <location>
        <begin position="51"/>
        <end position="70"/>
    </location>
</feature>
<feature type="transmembrane region" description="Helical" evidence="1">
    <location>
        <begin position="115"/>
        <end position="132"/>
    </location>
</feature>
<dbReference type="EMBL" id="RCHR01000016">
    <property type="protein sequence ID" value="RLL39806.1"/>
    <property type="molecule type" value="Genomic_DNA"/>
</dbReference>
<dbReference type="InterPro" id="IPR026272">
    <property type="entry name" value="SdpI"/>
</dbReference>
<reference evidence="3 4" key="1">
    <citation type="submission" date="2018-10" db="EMBL/GenBank/DDBJ databases">
        <title>Oceanobacillus sp. YLB-02 draft genome.</title>
        <authorList>
            <person name="Yu L."/>
        </authorList>
    </citation>
    <scope>NUCLEOTIDE SEQUENCE [LARGE SCALE GENOMIC DNA]</scope>
    <source>
        <strain evidence="3 4">YLB-02</strain>
    </source>
</reference>
<feature type="transmembrane region" description="Helical" evidence="1">
    <location>
        <begin position="12"/>
        <end position="31"/>
    </location>
</feature>
<evidence type="ECO:0000313" key="4">
    <source>
        <dbReference type="Proteomes" id="UP000270219"/>
    </source>
</evidence>
<evidence type="ECO:0000259" key="2">
    <source>
        <dbReference type="Pfam" id="PF07853"/>
    </source>
</evidence>
<dbReference type="PANTHER" id="PTHR37810">
    <property type="entry name" value="IMMUNITY PROTEIN SDPI"/>
    <property type="match status" value="1"/>
</dbReference>
<dbReference type="Proteomes" id="UP000270219">
    <property type="component" value="Unassembled WGS sequence"/>
</dbReference>
<dbReference type="AlphaFoldDB" id="A0A498DHB8"/>
<sequence>MGRRDNMKKYLVSIFIILISIVIGLIALPNLTDELPIHWTQGEADIFVSKFVAIFIIPFFMLVTSISIIVMDKIQNNKRNSKTINTINNISLLFMFAIQLFIISVGLEIELNSDLFMGIIIGGIITLVANPMQKTKPNALYGLRTPWTLKDERVWTKANRFAGKLLFVVGILIIGLSFVVPDSISIISILLILVTAFIAVMYSYLIYRRLNLS</sequence>
<evidence type="ECO:0000256" key="1">
    <source>
        <dbReference type="SAM" id="Phobius"/>
    </source>
</evidence>